<gene>
    <name evidence="2" type="ORF">FHU41_000057</name>
</gene>
<dbReference type="AlphaFoldDB" id="A0A7Y9LQQ5"/>
<accession>A0A7Y9LQQ5</accession>
<dbReference type="Proteomes" id="UP000521748">
    <property type="component" value="Unassembled WGS sequence"/>
</dbReference>
<dbReference type="EMBL" id="JACBYQ010000001">
    <property type="protein sequence ID" value="NYE93836.1"/>
    <property type="molecule type" value="Genomic_DNA"/>
</dbReference>
<keyword evidence="3" id="KW-1185">Reference proteome</keyword>
<dbReference type="RefSeq" id="WP_179387692.1">
    <property type="nucleotide sequence ID" value="NZ_JACBYQ010000001.1"/>
</dbReference>
<reference evidence="2 3" key="1">
    <citation type="submission" date="2020-07" db="EMBL/GenBank/DDBJ databases">
        <title>Sequencing the genomes of 1000 actinobacteria strains.</title>
        <authorList>
            <person name="Klenk H.-P."/>
        </authorList>
    </citation>
    <scope>NUCLEOTIDE SEQUENCE [LARGE SCALE GENOMIC DNA]</scope>
    <source>
        <strain evidence="2 3">DSM 102047</strain>
    </source>
</reference>
<evidence type="ECO:0000313" key="3">
    <source>
        <dbReference type="Proteomes" id="UP000521748"/>
    </source>
</evidence>
<comment type="caution">
    <text evidence="2">The sequence shown here is derived from an EMBL/GenBank/DDBJ whole genome shotgun (WGS) entry which is preliminary data.</text>
</comment>
<protein>
    <submittedName>
        <fullName evidence="2">Uncharacterized protein</fullName>
    </submittedName>
</protein>
<evidence type="ECO:0000313" key="2">
    <source>
        <dbReference type="EMBL" id="NYE93836.1"/>
    </source>
</evidence>
<evidence type="ECO:0000256" key="1">
    <source>
        <dbReference type="SAM" id="MobiDB-lite"/>
    </source>
</evidence>
<name>A0A7Y9LQQ5_9MICC</name>
<proteinExistence type="predicted"/>
<sequence>MAESGEFPLPGEQGSLLETEPASWPEAVAATGDSAVDNVLVGLGQLPDLPTEAHPALYQRLHDDLLAELDSSPDHASS</sequence>
<feature type="region of interest" description="Disordered" evidence="1">
    <location>
        <begin position="1"/>
        <end position="25"/>
    </location>
</feature>
<organism evidence="2 3">
    <name type="scientific">Psychromicrobium silvestre</name>
    <dbReference type="NCBI Taxonomy" id="1645614"/>
    <lineage>
        <taxon>Bacteria</taxon>
        <taxon>Bacillati</taxon>
        <taxon>Actinomycetota</taxon>
        <taxon>Actinomycetes</taxon>
        <taxon>Micrococcales</taxon>
        <taxon>Micrococcaceae</taxon>
        <taxon>Psychromicrobium</taxon>
    </lineage>
</organism>